<name>A0AAV9BIV1_ACOGR</name>
<reference evidence="1" key="1">
    <citation type="journal article" date="2023" name="Nat. Commun.">
        <title>Diploid and tetraploid genomes of Acorus and the evolution of monocots.</title>
        <authorList>
            <person name="Ma L."/>
            <person name="Liu K.W."/>
            <person name="Li Z."/>
            <person name="Hsiao Y.Y."/>
            <person name="Qi Y."/>
            <person name="Fu T."/>
            <person name="Tang G.D."/>
            <person name="Zhang D."/>
            <person name="Sun W.H."/>
            <person name="Liu D.K."/>
            <person name="Li Y."/>
            <person name="Chen G.Z."/>
            <person name="Liu X.D."/>
            <person name="Liao X.Y."/>
            <person name="Jiang Y.T."/>
            <person name="Yu X."/>
            <person name="Hao Y."/>
            <person name="Huang J."/>
            <person name="Zhao X.W."/>
            <person name="Ke S."/>
            <person name="Chen Y.Y."/>
            <person name="Wu W.L."/>
            <person name="Hsu J.L."/>
            <person name="Lin Y.F."/>
            <person name="Huang M.D."/>
            <person name="Li C.Y."/>
            <person name="Huang L."/>
            <person name="Wang Z.W."/>
            <person name="Zhao X."/>
            <person name="Zhong W.Y."/>
            <person name="Peng D.H."/>
            <person name="Ahmad S."/>
            <person name="Lan S."/>
            <person name="Zhang J.S."/>
            <person name="Tsai W.C."/>
            <person name="Van de Peer Y."/>
            <person name="Liu Z.J."/>
        </authorList>
    </citation>
    <scope>NUCLEOTIDE SEQUENCE</scope>
    <source>
        <strain evidence="1">SCP</strain>
    </source>
</reference>
<gene>
    <name evidence="1" type="ORF">QJS04_geneDACA000867</name>
</gene>
<accession>A0AAV9BIV1</accession>
<sequence>MEAEEKEMERLKMEKDEVYFKGLGFHDNSYFAMEKSWMFIRDRRSNEFQTLKGYQVIGGYMPPMNDSYEKKVIDEVSKEHAGRMNIYGVEAIYGLLISVEFEENARQQEHARQQRKLCIRSNKGESIHAFKESGIPLQREFEELKRNILLKSGDLNQNMKK</sequence>
<comment type="caution">
    <text evidence="1">The sequence shown here is derived from an EMBL/GenBank/DDBJ whole genome shotgun (WGS) entry which is preliminary data.</text>
</comment>
<protein>
    <submittedName>
        <fullName evidence="1">Uncharacterized protein</fullName>
    </submittedName>
</protein>
<dbReference type="EMBL" id="JAUJYN010000003">
    <property type="protein sequence ID" value="KAK1276052.1"/>
    <property type="molecule type" value="Genomic_DNA"/>
</dbReference>
<organism evidence="1 2">
    <name type="scientific">Acorus gramineus</name>
    <name type="common">Dwarf sweet flag</name>
    <dbReference type="NCBI Taxonomy" id="55184"/>
    <lineage>
        <taxon>Eukaryota</taxon>
        <taxon>Viridiplantae</taxon>
        <taxon>Streptophyta</taxon>
        <taxon>Embryophyta</taxon>
        <taxon>Tracheophyta</taxon>
        <taxon>Spermatophyta</taxon>
        <taxon>Magnoliopsida</taxon>
        <taxon>Liliopsida</taxon>
        <taxon>Acoraceae</taxon>
        <taxon>Acorus</taxon>
    </lineage>
</organism>
<dbReference type="AlphaFoldDB" id="A0AAV9BIV1"/>
<keyword evidence="2" id="KW-1185">Reference proteome</keyword>
<dbReference type="Proteomes" id="UP001179952">
    <property type="component" value="Unassembled WGS sequence"/>
</dbReference>
<evidence type="ECO:0000313" key="2">
    <source>
        <dbReference type="Proteomes" id="UP001179952"/>
    </source>
</evidence>
<reference evidence="1" key="2">
    <citation type="submission" date="2023-06" db="EMBL/GenBank/DDBJ databases">
        <authorList>
            <person name="Ma L."/>
            <person name="Liu K.-W."/>
            <person name="Li Z."/>
            <person name="Hsiao Y.-Y."/>
            <person name="Qi Y."/>
            <person name="Fu T."/>
            <person name="Tang G."/>
            <person name="Zhang D."/>
            <person name="Sun W.-H."/>
            <person name="Liu D.-K."/>
            <person name="Li Y."/>
            <person name="Chen G.-Z."/>
            <person name="Liu X.-D."/>
            <person name="Liao X.-Y."/>
            <person name="Jiang Y.-T."/>
            <person name="Yu X."/>
            <person name="Hao Y."/>
            <person name="Huang J."/>
            <person name="Zhao X.-W."/>
            <person name="Ke S."/>
            <person name="Chen Y.-Y."/>
            <person name="Wu W.-L."/>
            <person name="Hsu J.-L."/>
            <person name="Lin Y.-F."/>
            <person name="Huang M.-D."/>
            <person name="Li C.-Y."/>
            <person name="Huang L."/>
            <person name="Wang Z.-W."/>
            <person name="Zhao X."/>
            <person name="Zhong W.-Y."/>
            <person name="Peng D.-H."/>
            <person name="Ahmad S."/>
            <person name="Lan S."/>
            <person name="Zhang J.-S."/>
            <person name="Tsai W.-C."/>
            <person name="Van De Peer Y."/>
            <person name="Liu Z.-J."/>
        </authorList>
    </citation>
    <scope>NUCLEOTIDE SEQUENCE</scope>
    <source>
        <strain evidence="1">SCP</strain>
        <tissue evidence="1">Leaves</tissue>
    </source>
</reference>
<evidence type="ECO:0000313" key="1">
    <source>
        <dbReference type="EMBL" id="KAK1276052.1"/>
    </source>
</evidence>
<proteinExistence type="predicted"/>